<comment type="caution">
    <text evidence="3">The sequence shown here is derived from an EMBL/GenBank/DDBJ whole genome shotgun (WGS) entry which is preliminary data.</text>
</comment>
<name>A0ABU1INQ3_9BACL</name>
<gene>
    <name evidence="3" type="ORF">JOE21_002418</name>
</gene>
<keyword evidence="1 3" id="KW-0378">Hydrolase</keyword>
<dbReference type="Gene3D" id="3.40.50.1820">
    <property type="entry name" value="alpha/beta hydrolase"/>
    <property type="match status" value="1"/>
</dbReference>
<dbReference type="Proteomes" id="UP001185012">
    <property type="component" value="Unassembled WGS sequence"/>
</dbReference>
<dbReference type="EMBL" id="JAVDQG010000005">
    <property type="protein sequence ID" value="MDR6226411.1"/>
    <property type="molecule type" value="Genomic_DNA"/>
</dbReference>
<evidence type="ECO:0000259" key="2">
    <source>
        <dbReference type="Pfam" id="PF07859"/>
    </source>
</evidence>
<protein>
    <submittedName>
        <fullName evidence="3">Acetyl esterase</fullName>
        <ecNumber evidence="3">3.1.1.-</ecNumber>
    </submittedName>
</protein>
<dbReference type="InterPro" id="IPR050300">
    <property type="entry name" value="GDXG_lipolytic_enzyme"/>
</dbReference>
<dbReference type="SUPFAM" id="SSF53474">
    <property type="entry name" value="alpha/beta-Hydrolases"/>
    <property type="match status" value="1"/>
</dbReference>
<evidence type="ECO:0000313" key="4">
    <source>
        <dbReference type="Proteomes" id="UP001185012"/>
    </source>
</evidence>
<sequence length="271" mass="30548">MPVDPQIKSLLVRIYAHMNHLGHPPLDQLTPEKSRFYFQEGRKFFTQMRIEGVKKWDCRIARPGSRLPIRLYRPHHGERLPILVYFHGGGWVLGDLDSSDEICARLAIDTESLVISVDYRLAPEHKYPAPMLDAVDAVLWARGHAGQWGGDGDRVSVGGESAGANLAAAAAIRLKEMGHTLESQLLITPVTNHAFDTPSYQERGCINLTKERMMWFWNHYLELPVQGLEYYASPLLNREPANLPKSLILTAEWDPLRMRAKLMPSGCPGMG</sequence>
<dbReference type="InterPro" id="IPR013094">
    <property type="entry name" value="AB_hydrolase_3"/>
</dbReference>
<dbReference type="GO" id="GO:0016787">
    <property type="term" value="F:hydrolase activity"/>
    <property type="evidence" value="ECO:0007669"/>
    <property type="project" value="UniProtKB-KW"/>
</dbReference>
<dbReference type="PANTHER" id="PTHR48081:SF8">
    <property type="entry name" value="ALPHA_BETA HYDROLASE FOLD-3 DOMAIN-CONTAINING PROTEIN-RELATED"/>
    <property type="match status" value="1"/>
</dbReference>
<feature type="domain" description="Alpha/beta hydrolase fold-3" evidence="2">
    <location>
        <begin position="83"/>
        <end position="261"/>
    </location>
</feature>
<evidence type="ECO:0000313" key="3">
    <source>
        <dbReference type="EMBL" id="MDR6226411.1"/>
    </source>
</evidence>
<dbReference type="RefSeq" id="WP_309866254.1">
    <property type="nucleotide sequence ID" value="NZ_JAVDQG010000005.1"/>
</dbReference>
<keyword evidence="4" id="KW-1185">Reference proteome</keyword>
<dbReference type="EC" id="3.1.1.-" evidence="3"/>
<evidence type="ECO:0000256" key="1">
    <source>
        <dbReference type="ARBA" id="ARBA00022801"/>
    </source>
</evidence>
<proteinExistence type="predicted"/>
<reference evidence="3 4" key="1">
    <citation type="submission" date="2023-07" db="EMBL/GenBank/DDBJ databases">
        <title>Genomic Encyclopedia of Type Strains, Phase IV (KMG-IV): sequencing the most valuable type-strain genomes for metagenomic binning, comparative biology and taxonomic classification.</title>
        <authorList>
            <person name="Goeker M."/>
        </authorList>
    </citation>
    <scope>NUCLEOTIDE SEQUENCE [LARGE SCALE GENOMIC DNA]</scope>
    <source>
        <strain evidence="3 4">DSM 45903</strain>
    </source>
</reference>
<dbReference type="PANTHER" id="PTHR48081">
    <property type="entry name" value="AB HYDROLASE SUPERFAMILY PROTEIN C4A8.06C"/>
    <property type="match status" value="1"/>
</dbReference>
<dbReference type="InterPro" id="IPR029058">
    <property type="entry name" value="AB_hydrolase_fold"/>
</dbReference>
<accession>A0ABU1INQ3</accession>
<organism evidence="3 4">
    <name type="scientific">Desmospora profundinema</name>
    <dbReference type="NCBI Taxonomy" id="1571184"/>
    <lineage>
        <taxon>Bacteria</taxon>
        <taxon>Bacillati</taxon>
        <taxon>Bacillota</taxon>
        <taxon>Bacilli</taxon>
        <taxon>Bacillales</taxon>
        <taxon>Thermoactinomycetaceae</taxon>
        <taxon>Desmospora</taxon>
    </lineage>
</organism>
<dbReference type="Pfam" id="PF07859">
    <property type="entry name" value="Abhydrolase_3"/>
    <property type="match status" value="1"/>
</dbReference>